<protein>
    <submittedName>
        <fullName evidence="7">Uncharacterized protein</fullName>
    </submittedName>
</protein>
<evidence type="ECO:0000313" key="7">
    <source>
        <dbReference type="EMBL" id="CAD7201193.1"/>
    </source>
</evidence>
<dbReference type="SUPFAM" id="SSF56059">
    <property type="entry name" value="Glutathione synthetase ATP-binding domain-like"/>
    <property type="match status" value="1"/>
</dbReference>
<feature type="domain" description="Synapsin pre-ATP-grasp" evidence="5">
    <location>
        <begin position="7"/>
        <end position="90"/>
    </location>
</feature>
<name>A0A7R8VRC6_TIMDO</name>
<proteinExistence type="inferred from homology"/>
<dbReference type="Pfam" id="PF02078">
    <property type="entry name" value="Synapsin"/>
    <property type="match status" value="1"/>
</dbReference>
<feature type="domain" description="Synapsin ATP-binding" evidence="6">
    <location>
        <begin position="92"/>
        <end position="141"/>
    </location>
</feature>
<evidence type="ECO:0000259" key="6">
    <source>
        <dbReference type="Pfam" id="PF02750"/>
    </source>
</evidence>
<dbReference type="SUPFAM" id="SSF52440">
    <property type="entry name" value="PreATP-grasp domain"/>
    <property type="match status" value="1"/>
</dbReference>
<dbReference type="FunFam" id="3.40.50.20:FF:000008">
    <property type="entry name" value="Synapsin III"/>
    <property type="match status" value="1"/>
</dbReference>
<dbReference type="Pfam" id="PF02750">
    <property type="entry name" value="Synapsin_C"/>
    <property type="match status" value="1"/>
</dbReference>
<keyword evidence="2" id="KW-0597">Phosphoprotein</keyword>
<dbReference type="InterPro" id="IPR001359">
    <property type="entry name" value="Synapsin"/>
</dbReference>
<dbReference type="GO" id="GO:0030672">
    <property type="term" value="C:synaptic vesicle membrane"/>
    <property type="evidence" value="ECO:0007669"/>
    <property type="project" value="TreeGrafter"/>
</dbReference>
<evidence type="ECO:0000256" key="4">
    <source>
        <dbReference type="ARBA" id="ARBA00034103"/>
    </source>
</evidence>
<reference evidence="7" key="1">
    <citation type="submission" date="2020-11" db="EMBL/GenBank/DDBJ databases">
        <authorList>
            <person name="Tran Van P."/>
        </authorList>
    </citation>
    <scope>NUCLEOTIDE SEQUENCE</scope>
</reference>
<dbReference type="PRINTS" id="PR01368">
    <property type="entry name" value="SYNAPSIN"/>
</dbReference>
<dbReference type="Gene3D" id="3.40.50.20">
    <property type="match status" value="1"/>
</dbReference>
<evidence type="ECO:0000256" key="3">
    <source>
        <dbReference type="ARBA" id="ARBA00023018"/>
    </source>
</evidence>
<evidence type="ECO:0000256" key="2">
    <source>
        <dbReference type="ARBA" id="ARBA00022553"/>
    </source>
</evidence>
<dbReference type="PANTHER" id="PTHR10841:SF17">
    <property type="entry name" value="SYNAPSIN"/>
    <property type="match status" value="1"/>
</dbReference>
<comment type="similarity">
    <text evidence="1">Belongs to the synapsin family.</text>
</comment>
<dbReference type="GO" id="GO:0007269">
    <property type="term" value="P:neurotransmitter secretion"/>
    <property type="evidence" value="ECO:0007669"/>
    <property type="project" value="InterPro"/>
</dbReference>
<organism evidence="7">
    <name type="scientific">Timema douglasi</name>
    <name type="common">Walking stick</name>
    <dbReference type="NCBI Taxonomy" id="61478"/>
    <lineage>
        <taxon>Eukaryota</taxon>
        <taxon>Metazoa</taxon>
        <taxon>Ecdysozoa</taxon>
        <taxon>Arthropoda</taxon>
        <taxon>Hexapoda</taxon>
        <taxon>Insecta</taxon>
        <taxon>Pterygota</taxon>
        <taxon>Neoptera</taxon>
        <taxon>Polyneoptera</taxon>
        <taxon>Phasmatodea</taxon>
        <taxon>Timematodea</taxon>
        <taxon>Timematoidea</taxon>
        <taxon>Timematidae</taxon>
        <taxon>Timema</taxon>
    </lineage>
</organism>
<dbReference type="AlphaFoldDB" id="A0A7R8VRC6"/>
<dbReference type="InterPro" id="IPR020897">
    <property type="entry name" value="Synapsin_pre-ATP-grasp_dom"/>
</dbReference>
<dbReference type="EMBL" id="OA568137">
    <property type="protein sequence ID" value="CAD7201193.1"/>
    <property type="molecule type" value="Genomic_DNA"/>
</dbReference>
<dbReference type="PANTHER" id="PTHR10841">
    <property type="entry name" value="SYNAPSIN"/>
    <property type="match status" value="1"/>
</dbReference>
<sequence length="205" mass="23367">MTEHVGSKYFRGKRLHGDYDIRVEQAEFKELSLIASADGGTTVSMAVFRNGTKVMRSFRPDFLLVRQNLRDAGEDNKNLLLGFKFGGVHSINTLHAIYNFQDKPWVFAHLLQLQRRLGKENFPLIEQTFYPNYREMKWLQTGSVANMKKPRPPSVRTPEVVGAFSSGLKIAPKIYLETIPASWFITDNVPLGAEVFAYETILLRA</sequence>
<keyword evidence="3" id="KW-0770">Synapse</keyword>
<evidence type="ECO:0000259" key="5">
    <source>
        <dbReference type="Pfam" id="PF02078"/>
    </source>
</evidence>
<dbReference type="InterPro" id="IPR020898">
    <property type="entry name" value="Synapsin_ATP-bd_dom"/>
</dbReference>
<evidence type="ECO:0000256" key="1">
    <source>
        <dbReference type="ARBA" id="ARBA00008243"/>
    </source>
</evidence>
<accession>A0A7R8VRC6</accession>
<comment type="subcellular location">
    <subcellularLocation>
        <location evidence="4">Synapse</location>
    </subcellularLocation>
</comment>
<dbReference type="InterPro" id="IPR016185">
    <property type="entry name" value="PreATP-grasp_dom_sf"/>
</dbReference>
<gene>
    <name evidence="7" type="ORF">TDIB3V08_LOCUS7396</name>
</gene>